<feature type="transmembrane region" description="Helical" evidence="2">
    <location>
        <begin position="51"/>
        <end position="71"/>
    </location>
</feature>
<reference evidence="3" key="1">
    <citation type="journal article" date="2019" name="Environ. Microbiol.">
        <title>Fungal ecological strategies reflected in gene transcription - a case study of two litter decomposers.</title>
        <authorList>
            <person name="Barbi F."/>
            <person name="Kohler A."/>
            <person name="Barry K."/>
            <person name="Baskaran P."/>
            <person name="Daum C."/>
            <person name="Fauchery L."/>
            <person name="Ihrmark K."/>
            <person name="Kuo A."/>
            <person name="LaButti K."/>
            <person name="Lipzen A."/>
            <person name="Morin E."/>
            <person name="Grigoriev I.V."/>
            <person name="Henrissat B."/>
            <person name="Lindahl B."/>
            <person name="Martin F."/>
        </authorList>
    </citation>
    <scope>NUCLEOTIDE SEQUENCE</scope>
    <source>
        <strain evidence="3">JB14</strain>
    </source>
</reference>
<keyword evidence="4" id="KW-1185">Reference proteome</keyword>
<sequence length="249" mass="27481">MTIPAAANIRHDQDTDSDSRVDNTNRATSRSRTDDNDERSGEYILRIPGHIARFLYLVGMFSWVGVFGLTLTEPIVTHPRITMPVLLSVIFTIIYAGLFGIKFQGGGFLLFIRQSSTFVKVTGLLGAFTCVVLLSIILPLIGLMIHLSLVFMFIRVIGRTPPIFVFQECIPRQVIRVPTAAVTAVFFTGLGAVIIATALFCYRPNTVGAWYIVPTALAGILSLIMSKKEEKGHIMASAFVRLRRSFVSP</sequence>
<proteinExistence type="predicted"/>
<evidence type="ECO:0000313" key="4">
    <source>
        <dbReference type="Proteomes" id="UP000799118"/>
    </source>
</evidence>
<accession>A0A6A4GVB1</accession>
<feature type="transmembrane region" description="Helical" evidence="2">
    <location>
        <begin position="121"/>
        <end position="154"/>
    </location>
</feature>
<name>A0A6A4GVB1_9AGAR</name>
<evidence type="ECO:0000313" key="3">
    <source>
        <dbReference type="EMBL" id="KAE9389007.1"/>
    </source>
</evidence>
<feature type="region of interest" description="Disordered" evidence="1">
    <location>
        <begin position="1"/>
        <end position="37"/>
    </location>
</feature>
<dbReference type="Proteomes" id="UP000799118">
    <property type="component" value="Unassembled WGS sequence"/>
</dbReference>
<protein>
    <submittedName>
        <fullName evidence="3">Uncharacterized protein</fullName>
    </submittedName>
</protein>
<dbReference type="EMBL" id="ML769716">
    <property type="protein sequence ID" value="KAE9389007.1"/>
    <property type="molecule type" value="Genomic_DNA"/>
</dbReference>
<keyword evidence="2" id="KW-0812">Transmembrane</keyword>
<evidence type="ECO:0000256" key="1">
    <source>
        <dbReference type="SAM" id="MobiDB-lite"/>
    </source>
</evidence>
<organism evidence="3 4">
    <name type="scientific">Gymnopus androsaceus JB14</name>
    <dbReference type="NCBI Taxonomy" id="1447944"/>
    <lineage>
        <taxon>Eukaryota</taxon>
        <taxon>Fungi</taxon>
        <taxon>Dikarya</taxon>
        <taxon>Basidiomycota</taxon>
        <taxon>Agaricomycotina</taxon>
        <taxon>Agaricomycetes</taxon>
        <taxon>Agaricomycetidae</taxon>
        <taxon>Agaricales</taxon>
        <taxon>Marasmiineae</taxon>
        <taxon>Omphalotaceae</taxon>
        <taxon>Gymnopus</taxon>
    </lineage>
</organism>
<keyword evidence="2" id="KW-1133">Transmembrane helix</keyword>
<feature type="transmembrane region" description="Helical" evidence="2">
    <location>
        <begin position="175"/>
        <end position="202"/>
    </location>
</feature>
<dbReference type="AlphaFoldDB" id="A0A6A4GVB1"/>
<feature type="compositionally biased region" description="Basic and acidic residues" evidence="1">
    <location>
        <begin position="9"/>
        <end position="23"/>
    </location>
</feature>
<gene>
    <name evidence="3" type="ORF">BT96DRAFT_947203</name>
</gene>
<feature type="transmembrane region" description="Helical" evidence="2">
    <location>
        <begin position="83"/>
        <end position="101"/>
    </location>
</feature>
<keyword evidence="2" id="KW-0472">Membrane</keyword>
<feature type="transmembrane region" description="Helical" evidence="2">
    <location>
        <begin position="208"/>
        <end position="225"/>
    </location>
</feature>
<evidence type="ECO:0000256" key="2">
    <source>
        <dbReference type="SAM" id="Phobius"/>
    </source>
</evidence>